<name>A0A484I7C2_9ARCH</name>
<dbReference type="Proteomes" id="UP000294299">
    <property type="component" value="Chromosome NFRAN"/>
</dbReference>
<keyword evidence="1" id="KW-0812">Transmembrane</keyword>
<feature type="transmembrane region" description="Helical" evidence="1">
    <location>
        <begin position="6"/>
        <end position="24"/>
    </location>
</feature>
<accession>A0A484I7C2</accession>
<keyword evidence="3" id="KW-1185">Reference proteome</keyword>
<feature type="transmembrane region" description="Helical" evidence="1">
    <location>
        <begin position="44"/>
        <end position="60"/>
    </location>
</feature>
<protein>
    <submittedName>
        <fullName evidence="2">Uncharacterized protein</fullName>
    </submittedName>
</protein>
<sequence length="62" mass="7355">MAIVNLFFKSLVMSDNIFYILLFLIGNKSRIYFVRIMSRIKRGLNNSWLFFSFLTTLILLNS</sequence>
<gene>
    <name evidence="2" type="ORF">NFRAN_1317</name>
</gene>
<evidence type="ECO:0000313" key="2">
    <source>
        <dbReference type="EMBL" id="VFJ13639.1"/>
    </source>
</evidence>
<dbReference type="EMBL" id="LR216287">
    <property type="protein sequence ID" value="VFJ13639.1"/>
    <property type="molecule type" value="Genomic_DNA"/>
</dbReference>
<evidence type="ECO:0000313" key="3">
    <source>
        <dbReference type="Proteomes" id="UP000294299"/>
    </source>
</evidence>
<reference evidence="2 3" key="1">
    <citation type="submission" date="2019-02" db="EMBL/GenBank/DDBJ databases">
        <authorList>
            <person name="Lehtovirta-Morley E L."/>
        </authorList>
    </citation>
    <scope>NUCLEOTIDE SEQUENCE [LARGE SCALE GENOMIC DNA]</scope>
    <source>
        <strain evidence="2">NFRAN1</strain>
    </source>
</reference>
<dbReference type="AlphaFoldDB" id="A0A484I7C2"/>
<keyword evidence="1" id="KW-1133">Transmembrane helix</keyword>
<dbReference type="KEGG" id="nfn:NFRAN_1317"/>
<organism evidence="2 3">
    <name type="scientific">Candidatus Nitrosocosmicus franklandianus</name>
    <dbReference type="NCBI Taxonomy" id="1798806"/>
    <lineage>
        <taxon>Archaea</taxon>
        <taxon>Nitrososphaerota</taxon>
        <taxon>Nitrososphaeria</taxon>
        <taxon>Nitrososphaerales</taxon>
        <taxon>Nitrososphaeraceae</taxon>
        <taxon>Candidatus Nitrosocosmicus</taxon>
    </lineage>
</organism>
<proteinExistence type="predicted"/>
<evidence type="ECO:0000256" key="1">
    <source>
        <dbReference type="SAM" id="Phobius"/>
    </source>
</evidence>
<keyword evidence="1" id="KW-0472">Membrane</keyword>